<reference evidence="2" key="1">
    <citation type="journal article" date="2017" name="Mycologia">
        <title>Fusarium algeriense, sp. nov., a novel toxigenic crown rot pathogen of durum wheat from Algeria is nested in the Fusarium burgessii species complex.</title>
        <authorList>
            <person name="Laraba I."/>
            <person name="Keddad A."/>
            <person name="Boureghda H."/>
            <person name="Abdallah N."/>
            <person name="Vaughan M.M."/>
            <person name="Proctor R.H."/>
            <person name="Busman M."/>
            <person name="O'Donnell K."/>
        </authorList>
    </citation>
    <scope>NUCLEOTIDE SEQUENCE</scope>
    <source>
        <strain evidence="2">NRRL 25174</strain>
    </source>
</reference>
<evidence type="ECO:0000313" key="2">
    <source>
        <dbReference type="EMBL" id="KAF4335263.1"/>
    </source>
</evidence>
<accession>A0A9P5DUW6</accession>
<keyword evidence="3" id="KW-1185">Reference proteome</keyword>
<comment type="caution">
    <text evidence="2">The sequence shown here is derived from an EMBL/GenBank/DDBJ whole genome shotgun (WGS) entry which is preliminary data.</text>
</comment>
<feature type="region of interest" description="Disordered" evidence="1">
    <location>
        <begin position="861"/>
        <end position="882"/>
    </location>
</feature>
<feature type="compositionally biased region" description="Low complexity" evidence="1">
    <location>
        <begin position="343"/>
        <end position="363"/>
    </location>
</feature>
<organism evidence="2 3">
    <name type="scientific">Fusarium beomiforme</name>
    <dbReference type="NCBI Taxonomy" id="44412"/>
    <lineage>
        <taxon>Eukaryota</taxon>
        <taxon>Fungi</taxon>
        <taxon>Dikarya</taxon>
        <taxon>Ascomycota</taxon>
        <taxon>Pezizomycotina</taxon>
        <taxon>Sordariomycetes</taxon>
        <taxon>Hypocreomycetidae</taxon>
        <taxon>Hypocreales</taxon>
        <taxon>Nectriaceae</taxon>
        <taxon>Fusarium</taxon>
        <taxon>Fusarium burgessii species complex</taxon>
    </lineage>
</organism>
<dbReference type="EMBL" id="PVQB02000578">
    <property type="protein sequence ID" value="KAF4335263.1"/>
    <property type="molecule type" value="Genomic_DNA"/>
</dbReference>
<feature type="region of interest" description="Disordered" evidence="1">
    <location>
        <begin position="403"/>
        <end position="439"/>
    </location>
</feature>
<feature type="region of interest" description="Disordered" evidence="1">
    <location>
        <begin position="599"/>
        <end position="620"/>
    </location>
</feature>
<dbReference type="AlphaFoldDB" id="A0A9P5DUW6"/>
<reference evidence="2" key="2">
    <citation type="submission" date="2020-02" db="EMBL/GenBank/DDBJ databases">
        <title>Identification and distribution of gene clusters putatively required for synthesis of sphingolipid metabolism inhibitors in phylogenetically diverse species of the filamentous fungus Fusarium.</title>
        <authorList>
            <person name="Kim H.-S."/>
            <person name="Busman M."/>
            <person name="Brown D.W."/>
            <person name="Divon H."/>
            <person name="Uhlig S."/>
            <person name="Proctor R.H."/>
        </authorList>
    </citation>
    <scope>NUCLEOTIDE SEQUENCE</scope>
    <source>
        <strain evidence="2">NRRL 25174</strain>
    </source>
</reference>
<protein>
    <submittedName>
        <fullName evidence="2">Uncharacterized protein</fullName>
    </submittedName>
</protein>
<gene>
    <name evidence="2" type="ORF">FBEOM_10913</name>
</gene>
<name>A0A9P5DUW6_9HYPO</name>
<evidence type="ECO:0000256" key="1">
    <source>
        <dbReference type="SAM" id="MobiDB-lite"/>
    </source>
</evidence>
<evidence type="ECO:0000313" key="3">
    <source>
        <dbReference type="Proteomes" id="UP000730481"/>
    </source>
</evidence>
<dbReference type="OrthoDB" id="3439512at2759"/>
<proteinExistence type="predicted"/>
<dbReference type="Proteomes" id="UP000730481">
    <property type="component" value="Unassembled WGS sequence"/>
</dbReference>
<feature type="region of interest" description="Disordered" evidence="1">
    <location>
        <begin position="343"/>
        <end position="386"/>
    </location>
</feature>
<feature type="region of interest" description="Disordered" evidence="1">
    <location>
        <begin position="940"/>
        <end position="961"/>
    </location>
</feature>
<sequence length="975" mass="109012">MTITEFYVSCNPPLLPKGVASIFANVEERKNDLGIAEILYEPGIPWFKIICQGTSQREISSWMHSLLEELIENEAGAIVQDDDEDAIVALAIQPDIEVLVEEPHIIPFPSLQTIHKDIVDQYDEFRYPYSIKNLTYKAVWSVPELCGASITQILANYESLGPVSPSGPSTDSLQALTSCTLTHNLQGSLIYIGSDKSEQELFDLKQKLDTLAEFMDVPLAPTAHMIFTETPGSVDLCYRYLTHTGLSKLTYVDSPSTGHDQEYASIASATSLRIESVNQHRQPVPGYARYPAKTGRLTNWHPDFKPFRSYSYSRKCSGTPPIVNESKRPLQCSQHYHSENASKIASSKFSHSSKPASLSASFAPRGSPKDQDSRSQSHEAVTTWLGSVEHRGDVDYMKAFSCSAEGDDKQNPGEAEYMPSSSSETPQEVDGPKAPQAAKNEHACYTSANVQQQTPTWGSQTSLVPPLVDLDSPEELELLNFPNSSHPNINGRQDLMDISDDYITTPKLMDEARIPGHSNRPEYLPEAQSTFSEVNFGKTDDQKKDLFYTMRQKVAPGQSWANIAAKQGSEKQDNKTFGQDSRVTVVSGSLSTALIPVTSTPKEDTDVNPQVPRIVPGMDMPTMDQEQYDKIVSQAEDKLRNLVEVLRVTPGKVSIEAHFGRLCRKDISPALVYENQVPSWPVRKIVEALNTENPPMGFYPLLTTSGAEANLIPEMFSGKASWKLTQTRVFYEFLCVAEKTYPVLVEVDAATFRYQCFPSATELSKAFVHCTRRAWDVKFSMSRIYMEGIDDDMEMFAASLVRSMSIETNEMGEIVIDVKPKSAPKRHIDRVLIRHEATYRDGEKGPSYLKVTMTRRVERLPGVPKGSYRGQSVPVAPPGNGQPSQWFEARICSIRAEEIFRENMRLEFGEKTHWTPETLQKQGVFKAICEPTMKMVSKMDQVGDSNDNGHGPRTDQPSYNAVQVSMDRQRGVYFW</sequence>
<feature type="compositionally biased region" description="Basic and acidic residues" evidence="1">
    <location>
        <begin position="367"/>
        <end position="377"/>
    </location>
</feature>